<comment type="similarity">
    <text evidence="1 8 9">Belongs to the NAD synthetase family.</text>
</comment>
<dbReference type="Proteomes" id="UP000510821">
    <property type="component" value="Chromosome"/>
</dbReference>
<dbReference type="EMBL" id="CP058998">
    <property type="protein sequence ID" value="QLJ52331.1"/>
    <property type="molecule type" value="Genomic_DNA"/>
</dbReference>
<comment type="catalytic activity">
    <reaction evidence="8 10">
        <text>deamido-NAD(+) + NH4(+) + ATP = AMP + diphosphate + NAD(+) + H(+)</text>
        <dbReference type="Rhea" id="RHEA:21188"/>
        <dbReference type="ChEBI" id="CHEBI:15378"/>
        <dbReference type="ChEBI" id="CHEBI:28938"/>
        <dbReference type="ChEBI" id="CHEBI:30616"/>
        <dbReference type="ChEBI" id="CHEBI:33019"/>
        <dbReference type="ChEBI" id="CHEBI:57540"/>
        <dbReference type="ChEBI" id="CHEBI:58437"/>
        <dbReference type="ChEBI" id="CHEBI:456215"/>
        <dbReference type="EC" id="6.3.1.5"/>
    </reaction>
</comment>
<evidence type="ECO:0000256" key="2">
    <source>
        <dbReference type="ARBA" id="ARBA00022598"/>
    </source>
</evidence>
<dbReference type="GO" id="GO:0005524">
    <property type="term" value="F:ATP binding"/>
    <property type="evidence" value="ECO:0007669"/>
    <property type="project" value="UniProtKB-UniRule"/>
</dbReference>
<dbReference type="NCBIfam" id="NF010587">
    <property type="entry name" value="PRK13980.1"/>
    <property type="match status" value="1"/>
</dbReference>
<feature type="binding site" evidence="8">
    <location>
        <position position="162"/>
    </location>
    <ligand>
        <name>ATP</name>
        <dbReference type="ChEBI" id="CHEBI:30616"/>
    </ligand>
</feature>
<evidence type="ECO:0000256" key="9">
    <source>
        <dbReference type="RuleBase" id="RU003811"/>
    </source>
</evidence>
<evidence type="ECO:0000256" key="10">
    <source>
        <dbReference type="RuleBase" id="RU003812"/>
    </source>
</evidence>
<feature type="binding site" evidence="8">
    <location>
        <position position="133"/>
    </location>
    <ligand>
        <name>ATP</name>
        <dbReference type="ChEBI" id="CHEBI:30616"/>
    </ligand>
</feature>
<dbReference type="GO" id="GO:0008795">
    <property type="term" value="F:NAD+ synthase activity"/>
    <property type="evidence" value="ECO:0007669"/>
    <property type="project" value="UniProtKB-UniRule"/>
</dbReference>
<dbReference type="EC" id="6.3.1.5" evidence="8 10"/>
<feature type="domain" description="NAD/GMP synthase" evidence="11">
    <location>
        <begin position="5"/>
        <end position="247"/>
    </location>
</feature>
<keyword evidence="4 8" id="KW-0547">Nucleotide-binding</keyword>
<sequence length="251" mass="28212">MYMRIERIESFIRRKVREAGARGVVVGLSGGVDSAVVAAVCTRALGRSKVTALILPESETASRRNIDDAKKLAKSLGIRCNRVDFSPVYDEFRKILPPFSERALIPNGNLKARIRMCILYYFANRRKLLVAGTGNRSEIMMGYFTRYGDGGVDFLPIGGLYKTEVKRLAQQLGIPRWIIDKKPSPGLWRGQTAEEELGIDYKKLDKILAGIGRKSDARLAEEMGLKEKAISGIRERIKLMRFKCEMPEVGR</sequence>
<evidence type="ECO:0000256" key="1">
    <source>
        <dbReference type="ARBA" id="ARBA00005859"/>
    </source>
</evidence>
<dbReference type="GO" id="GO:0046872">
    <property type="term" value="F:metal ion binding"/>
    <property type="evidence" value="ECO:0007669"/>
    <property type="project" value="UniProtKB-KW"/>
</dbReference>
<evidence type="ECO:0000256" key="5">
    <source>
        <dbReference type="ARBA" id="ARBA00022840"/>
    </source>
</evidence>
<feature type="binding site" evidence="8">
    <location>
        <position position="138"/>
    </location>
    <ligand>
        <name>Mg(2+)</name>
        <dbReference type="ChEBI" id="CHEBI:18420"/>
    </ligand>
</feature>
<dbReference type="UniPathway" id="UPA00253">
    <property type="reaction ID" value="UER00333"/>
</dbReference>
<dbReference type="GO" id="GO:0004359">
    <property type="term" value="F:glutaminase activity"/>
    <property type="evidence" value="ECO:0007669"/>
    <property type="project" value="InterPro"/>
</dbReference>
<comment type="function">
    <text evidence="8">Catalyzes the ATP-dependent amidation of deamido-NAD to form NAD. Uses ammonia as a nitrogen source.</text>
</comment>
<proteinExistence type="inferred from homology"/>
<dbReference type="InterPro" id="IPR003694">
    <property type="entry name" value="NAD_synthase"/>
</dbReference>
<dbReference type="CDD" id="cd00553">
    <property type="entry name" value="NAD_synthase"/>
    <property type="match status" value="1"/>
</dbReference>
<name>A0A7D5XC70_FERL1</name>
<keyword evidence="5 8" id="KW-0067">ATP-binding</keyword>
<comment type="subunit">
    <text evidence="8">Homodimer.</text>
</comment>
<accession>A0A7D5XC70</accession>
<evidence type="ECO:0000313" key="13">
    <source>
        <dbReference type="Proteomes" id="UP000510821"/>
    </source>
</evidence>
<evidence type="ECO:0000256" key="4">
    <source>
        <dbReference type="ARBA" id="ARBA00022741"/>
    </source>
</evidence>
<dbReference type="InterPro" id="IPR022310">
    <property type="entry name" value="NAD/GMP_synthase"/>
</dbReference>
<dbReference type="HAMAP" id="MF_00193">
    <property type="entry name" value="NadE_ammonia_dep"/>
    <property type="match status" value="1"/>
</dbReference>
<feature type="binding site" evidence="8">
    <location>
        <position position="153"/>
    </location>
    <ligand>
        <name>deamido-NAD(+)</name>
        <dbReference type="ChEBI" id="CHEBI:58437"/>
        <note>ligand shared between two neighboring subunits</note>
    </ligand>
</feature>
<comment type="pathway">
    <text evidence="8">Cofactor biosynthesis; NAD(+) biosynthesis; NAD(+) from deamido-NAD(+) (ammonia route): step 1/1.</text>
</comment>
<protein>
    <recommendedName>
        <fullName evidence="8 10">NH(3)-dependent NAD(+) synthetase</fullName>
        <ecNumber evidence="8 10">6.3.1.5</ecNumber>
    </recommendedName>
</protein>
<dbReference type="Gene3D" id="3.40.50.620">
    <property type="entry name" value="HUPs"/>
    <property type="match status" value="1"/>
</dbReference>
<dbReference type="GO" id="GO:0009435">
    <property type="term" value="P:NAD+ biosynthetic process"/>
    <property type="evidence" value="ECO:0007669"/>
    <property type="project" value="UniProtKB-UniRule"/>
</dbReference>
<feature type="binding site" evidence="8">
    <location>
        <begin position="27"/>
        <end position="34"/>
    </location>
    <ligand>
        <name>ATP</name>
        <dbReference type="ChEBI" id="CHEBI:30616"/>
    </ligand>
</feature>
<dbReference type="SUPFAM" id="SSF52402">
    <property type="entry name" value="Adenine nucleotide alpha hydrolases-like"/>
    <property type="match status" value="1"/>
</dbReference>
<keyword evidence="7 8" id="KW-0520">NAD</keyword>
<organism evidence="12 13">
    <name type="scientific">Fermentimicrarchaeum limneticum</name>
    <dbReference type="NCBI Taxonomy" id="2795018"/>
    <lineage>
        <taxon>Archaea</taxon>
        <taxon>Candidatus Micrarchaeota</taxon>
        <taxon>Candidatus Fermentimicrarchaeales</taxon>
        <taxon>Candidatus Fermentimicrarchaeaceae</taxon>
        <taxon>Candidatus Fermentimicrarchaeum</taxon>
    </lineage>
</organism>
<dbReference type="FunFam" id="3.40.50.620:FF:000106">
    <property type="entry name" value="Glutamine-dependent NAD(+) synthetase"/>
    <property type="match status" value="1"/>
</dbReference>
<dbReference type="NCBIfam" id="TIGR00552">
    <property type="entry name" value="nadE"/>
    <property type="match status" value="1"/>
</dbReference>
<keyword evidence="3 8" id="KW-0479">Metal-binding</keyword>
<dbReference type="KEGG" id="flt:Sv326_0156"/>
<evidence type="ECO:0000256" key="6">
    <source>
        <dbReference type="ARBA" id="ARBA00022842"/>
    </source>
</evidence>
<gene>
    <name evidence="8" type="primary">nadE</name>
    <name evidence="12" type="ORF">Sv326_0156</name>
</gene>
<dbReference type="PANTHER" id="PTHR23090:SF9">
    <property type="entry name" value="GLUTAMINE-DEPENDENT NAD(+) SYNTHETASE"/>
    <property type="match status" value="1"/>
</dbReference>
<dbReference type="InterPro" id="IPR022926">
    <property type="entry name" value="NH(3)-dep_NAD(+)_synth"/>
</dbReference>
<dbReference type="PANTHER" id="PTHR23090">
    <property type="entry name" value="NH 3 /GLUTAMINE-DEPENDENT NAD + SYNTHETASE"/>
    <property type="match status" value="1"/>
</dbReference>
<dbReference type="GO" id="GO:0003952">
    <property type="term" value="F:NAD+ synthase (glutamine-hydrolyzing) activity"/>
    <property type="evidence" value="ECO:0007669"/>
    <property type="project" value="InterPro"/>
</dbReference>
<keyword evidence="6 8" id="KW-0460">Magnesium</keyword>
<reference evidence="13" key="1">
    <citation type="submission" date="2020-07" db="EMBL/GenBank/DDBJ databases">
        <title>Metabolic diversity and evolutionary history of the archaeal phylum ###Micrarchaeota### uncovered from a freshwater lake metagenome.</title>
        <authorList>
            <person name="Kadnikov V.V."/>
            <person name="Savvichev A.S."/>
            <person name="Mardanov A.V."/>
            <person name="Beletsky A.V."/>
            <person name="Chupakov A.V."/>
            <person name="Kokryatskaya N.M."/>
            <person name="Pimenov N.V."/>
            <person name="Ravin N.V."/>
        </authorList>
    </citation>
    <scope>NUCLEOTIDE SEQUENCE [LARGE SCALE GENOMIC DNA]</scope>
</reference>
<evidence type="ECO:0000256" key="8">
    <source>
        <dbReference type="HAMAP-Rule" id="MF_00193"/>
    </source>
</evidence>
<feature type="binding site" description="in other chain" evidence="8">
    <location>
        <position position="113"/>
    </location>
    <ligand>
        <name>deamido-NAD(+)</name>
        <dbReference type="ChEBI" id="CHEBI:58437"/>
        <note>ligand shared between two neighboring subunits</note>
    </ligand>
</feature>
<dbReference type="GO" id="GO:0005737">
    <property type="term" value="C:cytoplasm"/>
    <property type="evidence" value="ECO:0007669"/>
    <property type="project" value="InterPro"/>
</dbReference>
<evidence type="ECO:0000259" key="11">
    <source>
        <dbReference type="Pfam" id="PF02540"/>
    </source>
</evidence>
<feature type="binding site" evidence="8">
    <location>
        <position position="33"/>
    </location>
    <ligand>
        <name>Mg(2+)</name>
        <dbReference type="ChEBI" id="CHEBI:18420"/>
    </ligand>
</feature>
<evidence type="ECO:0000256" key="7">
    <source>
        <dbReference type="ARBA" id="ARBA00023027"/>
    </source>
</evidence>
<dbReference type="AlphaFoldDB" id="A0A7D5XC70"/>
<keyword evidence="2 8" id="KW-0436">Ligase</keyword>
<evidence type="ECO:0000313" key="12">
    <source>
        <dbReference type="EMBL" id="QLJ52331.1"/>
    </source>
</evidence>
<comment type="caution">
    <text evidence="8">Lacks conserved residue(s) required for the propagation of feature annotation.</text>
</comment>
<evidence type="ECO:0000256" key="3">
    <source>
        <dbReference type="ARBA" id="ARBA00022723"/>
    </source>
</evidence>
<feature type="binding site" evidence="8">
    <location>
        <position position="184"/>
    </location>
    <ligand>
        <name>ATP</name>
        <dbReference type="ChEBI" id="CHEBI:30616"/>
    </ligand>
</feature>
<dbReference type="InterPro" id="IPR014729">
    <property type="entry name" value="Rossmann-like_a/b/a_fold"/>
</dbReference>
<dbReference type="Pfam" id="PF02540">
    <property type="entry name" value="NAD_synthase"/>
    <property type="match status" value="1"/>
</dbReference>